<dbReference type="PRINTS" id="PR00452">
    <property type="entry name" value="SH3DOMAIN"/>
</dbReference>
<evidence type="ECO:0000256" key="2">
    <source>
        <dbReference type="PROSITE-ProRule" id="PRU00192"/>
    </source>
</evidence>
<dbReference type="GO" id="GO:1990528">
    <property type="term" value="C:Rvs161p-Rvs167p complex"/>
    <property type="evidence" value="ECO:0007669"/>
    <property type="project" value="TreeGrafter"/>
</dbReference>
<dbReference type="STRING" id="1890683.A0A427YJ57"/>
<feature type="compositionally biased region" description="Low complexity" evidence="4">
    <location>
        <begin position="639"/>
        <end position="649"/>
    </location>
</feature>
<evidence type="ECO:0000256" key="4">
    <source>
        <dbReference type="SAM" id="MobiDB-lite"/>
    </source>
</evidence>
<reference evidence="7 8" key="1">
    <citation type="submission" date="2018-11" db="EMBL/GenBank/DDBJ databases">
        <title>Genome sequence of Saitozyma podzolica DSM 27192.</title>
        <authorList>
            <person name="Aliyu H."/>
            <person name="Gorte O."/>
            <person name="Ochsenreither K."/>
        </authorList>
    </citation>
    <scope>NUCLEOTIDE SEQUENCE [LARGE SCALE GENOMIC DNA]</scope>
    <source>
        <strain evidence="7 8">DSM 27192</strain>
    </source>
</reference>
<feature type="compositionally biased region" description="Low complexity" evidence="4">
    <location>
        <begin position="575"/>
        <end position="586"/>
    </location>
</feature>
<dbReference type="SMART" id="SM00721">
    <property type="entry name" value="BAR"/>
    <property type="match status" value="1"/>
</dbReference>
<feature type="domain" description="SH3" evidence="5">
    <location>
        <begin position="406"/>
        <end position="465"/>
    </location>
</feature>
<dbReference type="OrthoDB" id="10263741at2759"/>
<gene>
    <name evidence="7" type="ORF">EHS25_010310</name>
</gene>
<evidence type="ECO:0000259" key="5">
    <source>
        <dbReference type="PROSITE" id="PS50002"/>
    </source>
</evidence>
<dbReference type="GO" id="GO:0006897">
    <property type="term" value="P:endocytosis"/>
    <property type="evidence" value="ECO:0007669"/>
    <property type="project" value="InterPro"/>
</dbReference>
<keyword evidence="1 2" id="KW-0728">SH3 domain</keyword>
<proteinExistence type="predicted"/>
<dbReference type="SUPFAM" id="SSF50044">
    <property type="entry name" value="SH3-domain"/>
    <property type="match status" value="1"/>
</dbReference>
<name>A0A427YJ57_9TREE</name>
<dbReference type="GO" id="GO:0051666">
    <property type="term" value="P:actin cortical patch localization"/>
    <property type="evidence" value="ECO:0007669"/>
    <property type="project" value="InterPro"/>
</dbReference>
<feature type="compositionally biased region" description="Low complexity" evidence="4">
    <location>
        <begin position="278"/>
        <end position="289"/>
    </location>
</feature>
<protein>
    <recommendedName>
        <fullName evidence="9">BAR domain-containing protein</fullName>
    </recommendedName>
</protein>
<dbReference type="GO" id="GO:0043332">
    <property type="term" value="C:mating projection tip"/>
    <property type="evidence" value="ECO:0007669"/>
    <property type="project" value="TreeGrafter"/>
</dbReference>
<dbReference type="GO" id="GO:0031097">
    <property type="term" value="C:medial cortex"/>
    <property type="evidence" value="ECO:0007669"/>
    <property type="project" value="TreeGrafter"/>
</dbReference>
<feature type="compositionally biased region" description="Acidic residues" evidence="4">
    <location>
        <begin position="622"/>
        <end position="631"/>
    </location>
</feature>
<dbReference type="GO" id="GO:0030479">
    <property type="term" value="C:actin cortical patch"/>
    <property type="evidence" value="ECO:0007669"/>
    <property type="project" value="TreeGrafter"/>
</dbReference>
<sequence>MQRKALKQLGKVTQWTNEKVFSGEKTQFSSEFSEFEKDVDVHRKGIERLHATSQPFFGQLTKAKQTADPYPPPGAGKDKISYTEALGLVMIDHGGDRRDAYGDGLTKYGRARCKLAIAQEEFANRLSEGYMGGMEQALETVNEYKAFRKKLDSRRLALDAAIAKLNGSKKDNRGLEEEVEVARARFEEIEEETAARMEVIQGNQEQQFSELADLLDAELEYFTKCRDILEELREQWPSGSVSISGRPRAKSNASARSNKSSRNTRPPESSEDERTPNRSRSQSNASASAGKGKDKRLTLPSFGSFGRKGGLSMGGMSMGMGKRKSGKFGGYDDGERAALQSDEEDDEYSYRSSSPRASGFSAAGRTRSTSTLSVSHISIGSDNTSTAPAPTRPSGMRRTYTSPSSLNARYVKALYPFAGEAADELALRPGQVVEIKHEVSDDWWVGESEGRSGMFPSAYVEEYVPTPQTAMPPRRTMPPGPGQAGQASHGGQSGSISHNPQPSRRDNVLAPPSPTLDYHLTSDSELSHGYDDADHYLTASLASEAQPAPQTRERSNTLGKKPPPPPPPSRRSHSSHNILSTSSSTALPPPIAPTRPRANTATRSFHLANPSPEAEGSPFAGSEDDLSELESDYQQHVPAAATANGRARAGTGGSHPGDRSGASGLASGLGAMHLGQTEVGAVGMCGTCGCDDFTQNVFKAKGMCSTCYHSH</sequence>
<evidence type="ECO:0000313" key="8">
    <source>
        <dbReference type="Proteomes" id="UP000279259"/>
    </source>
</evidence>
<evidence type="ECO:0000259" key="6">
    <source>
        <dbReference type="PROSITE" id="PS51021"/>
    </source>
</evidence>
<organism evidence="7 8">
    <name type="scientific">Saitozyma podzolica</name>
    <dbReference type="NCBI Taxonomy" id="1890683"/>
    <lineage>
        <taxon>Eukaryota</taxon>
        <taxon>Fungi</taxon>
        <taxon>Dikarya</taxon>
        <taxon>Basidiomycota</taxon>
        <taxon>Agaricomycotina</taxon>
        <taxon>Tremellomycetes</taxon>
        <taxon>Tremellales</taxon>
        <taxon>Trimorphomycetaceae</taxon>
        <taxon>Saitozyma</taxon>
    </lineage>
</organism>
<dbReference type="GO" id="GO:0008289">
    <property type="term" value="F:lipid binding"/>
    <property type="evidence" value="ECO:0007669"/>
    <property type="project" value="TreeGrafter"/>
</dbReference>
<feature type="compositionally biased region" description="Basic and acidic residues" evidence="4">
    <location>
        <begin position="520"/>
        <end position="535"/>
    </location>
</feature>
<dbReference type="Gene3D" id="2.30.30.40">
    <property type="entry name" value="SH3 Domains"/>
    <property type="match status" value="1"/>
</dbReference>
<dbReference type="Pfam" id="PF14604">
    <property type="entry name" value="SH3_9"/>
    <property type="match status" value="1"/>
</dbReference>
<dbReference type="SMART" id="SM00326">
    <property type="entry name" value="SH3"/>
    <property type="match status" value="1"/>
</dbReference>
<feature type="compositionally biased region" description="Gly residues" evidence="4">
    <location>
        <begin position="306"/>
        <end position="318"/>
    </location>
</feature>
<feature type="domain" description="BAR" evidence="6">
    <location>
        <begin position="17"/>
        <end position="245"/>
    </location>
</feature>
<dbReference type="InterPro" id="IPR027267">
    <property type="entry name" value="AH/BAR_dom_sf"/>
</dbReference>
<keyword evidence="3" id="KW-0175">Coiled coil</keyword>
<accession>A0A427YJ57</accession>
<feature type="region of interest" description="Disordered" evidence="4">
    <location>
        <begin position="238"/>
        <end position="318"/>
    </location>
</feature>
<dbReference type="SUPFAM" id="SSF103657">
    <property type="entry name" value="BAR/IMD domain-like"/>
    <property type="match status" value="1"/>
</dbReference>
<dbReference type="InterPro" id="IPR046982">
    <property type="entry name" value="BIN3/RVS161-like"/>
</dbReference>
<feature type="compositionally biased region" description="Polar residues" evidence="4">
    <location>
        <begin position="366"/>
        <end position="388"/>
    </location>
</feature>
<dbReference type="PANTHER" id="PTHR47174">
    <property type="entry name" value="BRIDGING INTEGRATOR 3"/>
    <property type="match status" value="1"/>
</dbReference>
<dbReference type="AlphaFoldDB" id="A0A427YJ57"/>
<feature type="coiled-coil region" evidence="3">
    <location>
        <begin position="158"/>
        <end position="192"/>
    </location>
</feature>
<dbReference type="PANTHER" id="PTHR47174:SF1">
    <property type="entry name" value="REDUCED VIABILITY UPON STARVATION PROTEIN 167"/>
    <property type="match status" value="1"/>
</dbReference>
<evidence type="ECO:0000313" key="7">
    <source>
        <dbReference type="EMBL" id="RSH91134.1"/>
    </source>
</evidence>
<dbReference type="PROSITE" id="PS51021">
    <property type="entry name" value="BAR"/>
    <property type="match status" value="1"/>
</dbReference>
<evidence type="ECO:0000256" key="3">
    <source>
        <dbReference type="SAM" id="Coils"/>
    </source>
</evidence>
<dbReference type="Proteomes" id="UP000279259">
    <property type="component" value="Unassembled WGS sequence"/>
</dbReference>
<dbReference type="PROSITE" id="PS50002">
    <property type="entry name" value="SH3"/>
    <property type="match status" value="1"/>
</dbReference>
<feature type="region of interest" description="Disordered" evidence="4">
    <location>
        <begin position="339"/>
        <end position="402"/>
    </location>
</feature>
<feature type="compositionally biased region" description="Low complexity" evidence="4">
    <location>
        <begin position="250"/>
        <end position="263"/>
    </location>
</feature>
<keyword evidence="8" id="KW-1185">Reference proteome</keyword>
<evidence type="ECO:0000256" key="1">
    <source>
        <dbReference type="ARBA" id="ARBA00022443"/>
    </source>
</evidence>
<feature type="region of interest" description="Disordered" evidence="4">
    <location>
        <begin position="467"/>
        <end position="664"/>
    </location>
</feature>
<dbReference type="Pfam" id="PF03114">
    <property type="entry name" value="BAR"/>
    <property type="match status" value="1"/>
</dbReference>
<evidence type="ECO:0008006" key="9">
    <source>
        <dbReference type="Google" id="ProtNLM"/>
    </source>
</evidence>
<dbReference type="Gene3D" id="1.20.1270.60">
    <property type="entry name" value="Arfaptin homology (AH) domain/BAR domain"/>
    <property type="match status" value="1"/>
</dbReference>
<comment type="caution">
    <text evidence="7">The sequence shown here is derived from an EMBL/GenBank/DDBJ whole genome shotgun (WGS) entry which is preliminary data.</text>
</comment>
<dbReference type="InterPro" id="IPR004148">
    <property type="entry name" value="BAR_dom"/>
</dbReference>
<dbReference type="EMBL" id="RSCD01000009">
    <property type="protein sequence ID" value="RSH91134.1"/>
    <property type="molecule type" value="Genomic_DNA"/>
</dbReference>
<dbReference type="GO" id="GO:0097320">
    <property type="term" value="P:plasma membrane tubulation"/>
    <property type="evidence" value="ECO:0007669"/>
    <property type="project" value="TreeGrafter"/>
</dbReference>
<dbReference type="InterPro" id="IPR036028">
    <property type="entry name" value="SH3-like_dom_sf"/>
</dbReference>
<dbReference type="InterPro" id="IPR001452">
    <property type="entry name" value="SH3_domain"/>
</dbReference>